<feature type="compositionally biased region" description="Basic and acidic residues" evidence="2">
    <location>
        <begin position="797"/>
        <end position="812"/>
    </location>
</feature>
<accession>A0A1C1CAU2</accession>
<feature type="compositionally biased region" description="Low complexity" evidence="2">
    <location>
        <begin position="873"/>
        <end position="888"/>
    </location>
</feature>
<feature type="region of interest" description="Disordered" evidence="2">
    <location>
        <begin position="771"/>
        <end position="790"/>
    </location>
</feature>
<feature type="compositionally biased region" description="Polar residues" evidence="2">
    <location>
        <begin position="1"/>
        <end position="17"/>
    </location>
</feature>
<dbReference type="Gene3D" id="1.10.287.1490">
    <property type="match status" value="1"/>
</dbReference>
<dbReference type="EMBL" id="LGRB01000019">
    <property type="protein sequence ID" value="OCT45562.1"/>
    <property type="molecule type" value="Genomic_DNA"/>
</dbReference>
<dbReference type="GO" id="GO:0043047">
    <property type="term" value="F:single-stranded telomeric DNA binding"/>
    <property type="evidence" value="ECO:0007669"/>
    <property type="project" value="TreeGrafter"/>
</dbReference>
<dbReference type="GO" id="GO:0003691">
    <property type="term" value="F:double-stranded telomeric DNA binding"/>
    <property type="evidence" value="ECO:0007669"/>
    <property type="project" value="TreeGrafter"/>
</dbReference>
<feature type="region of interest" description="Disordered" evidence="2">
    <location>
        <begin position="797"/>
        <end position="920"/>
    </location>
</feature>
<dbReference type="PANTHER" id="PTHR18867:SF12">
    <property type="entry name" value="DNA REPAIR PROTEIN RAD50"/>
    <property type="match status" value="1"/>
</dbReference>
<dbReference type="GO" id="GO:0070192">
    <property type="term" value="P:chromosome organization involved in meiotic cell cycle"/>
    <property type="evidence" value="ECO:0007669"/>
    <property type="project" value="TreeGrafter"/>
</dbReference>
<evidence type="ECO:0000313" key="3">
    <source>
        <dbReference type="EMBL" id="OCT45562.1"/>
    </source>
</evidence>
<keyword evidence="1" id="KW-0175">Coiled coil</keyword>
<reference evidence="4" key="1">
    <citation type="submission" date="2015-07" db="EMBL/GenBank/DDBJ databases">
        <authorList>
            <person name="Teixeira M.M."/>
            <person name="Souza R.C."/>
            <person name="Almeida L.G."/>
            <person name="Vicente V.A."/>
            <person name="de Hoog S."/>
            <person name="Bocca A.L."/>
            <person name="de Almeida S.R."/>
            <person name="Vasconcelos A.T."/>
            <person name="Felipe M.S."/>
        </authorList>
    </citation>
    <scope>NUCLEOTIDE SEQUENCE [LARGE SCALE GENOMIC DNA]</scope>
    <source>
        <strain evidence="4">KSF</strain>
    </source>
</reference>
<dbReference type="GO" id="GO:0007004">
    <property type="term" value="P:telomere maintenance via telomerase"/>
    <property type="evidence" value="ECO:0007669"/>
    <property type="project" value="TreeGrafter"/>
</dbReference>
<feature type="compositionally biased region" description="Polar residues" evidence="2">
    <location>
        <begin position="772"/>
        <end position="789"/>
    </location>
</feature>
<dbReference type="PANTHER" id="PTHR18867">
    <property type="entry name" value="RAD50"/>
    <property type="match status" value="1"/>
</dbReference>
<evidence type="ECO:0000256" key="2">
    <source>
        <dbReference type="SAM" id="MobiDB-lite"/>
    </source>
</evidence>
<dbReference type="Proteomes" id="UP000094526">
    <property type="component" value="Unassembled WGS sequence"/>
</dbReference>
<feature type="coiled-coil region" evidence="1">
    <location>
        <begin position="276"/>
        <end position="337"/>
    </location>
</feature>
<dbReference type="GO" id="GO:0006302">
    <property type="term" value="P:double-strand break repair"/>
    <property type="evidence" value="ECO:0007669"/>
    <property type="project" value="TreeGrafter"/>
</dbReference>
<name>A0A1C1CAU2_9EURO</name>
<keyword evidence="4" id="KW-1185">Reference proteome</keyword>
<evidence type="ECO:0000313" key="4">
    <source>
        <dbReference type="Proteomes" id="UP000094526"/>
    </source>
</evidence>
<feature type="compositionally biased region" description="Low complexity" evidence="2">
    <location>
        <begin position="59"/>
        <end position="69"/>
    </location>
</feature>
<dbReference type="VEuPathDB" id="FungiDB:G647_03473"/>
<feature type="coiled-coil region" evidence="1">
    <location>
        <begin position="437"/>
        <end position="505"/>
    </location>
</feature>
<comment type="caution">
    <text evidence="3">The sequence shown here is derived from an EMBL/GenBank/DDBJ whole genome shotgun (WGS) entry which is preliminary data.</text>
</comment>
<sequence length="920" mass="103795">MPGSPLQNLPPTANDQRSPARDPRIRNRTGSAHVVDQNADTGRGPLSDFRESFRKGDDTPSTTTPQSPSVRLDNPFPVPNDQPELLYSFSRHIHNSQSVDFLSRKLAYLRSERSAARADYEKVRKERDRFPVVVDQARDRVSKIEGVYKAVRQDEANARAAEEASGGKLITVLLERVKDMVEERDVLVKEKDDAHKLLTEQVGRMQQQLQTVFSQQAAAAAQPPPVSNELRIQLQKLEEFRAQQESENKKFSAIHDKLRGLEEMRSELRAISKAASHDAMQAIEALKSEIESLQRRVETLEQKLPPVESQLVDTQTLRAMERQLEEQFQQIKDTSRSHQQVVDNVERLRKTMHLKVENMHGELRDDLSTIKTDLRTLSSLVSGQGEDQSKLTARVVALEEFVSPGSQGSGGLQTEIDTLKRADQDKSEKVAALDTSLEELAGRFDSLETQLAHFNANPHTNSAVEELTSYRSQLAERIMEWKSSEEKLSNELSGLQQQVKDAITRPSAYKAEVDKDLQTLKSQIADHASKRTKWEDTLENEVKTLTTNFVEQAGVQARDVKKLETEFAAYTETWKRSETERNRTLVEAVDKLRDEQAAMRRVLAQRSTQGLSEDERHQVQHAASLASNVQELGTQVTNVQKDLEKQCHLTVSLTQRFNNLTTDELARRMTGVVSKALPKYEKQVQKLDDQVQKLDSELQALCQEVGVRAKAEGATLEVEKRLQELKAGVEDVAAKFQSSHDALAKNFAEARDKIQSQIEELQENHRELEVSLEQNEASQSTYRESTAKTLTAFETRLERIGGRSERPAKPAARELFPNSGHKKPSGVNPLPRSTSDKISLPRKMTVDDSDDEEEDLDSADILAKFTKPPPQQPRSSSQRQSSRKSTQSGELSKRKRSLSQEETTEAEYSIKGRASKKSHR</sequence>
<dbReference type="GO" id="GO:0030870">
    <property type="term" value="C:Mre11 complex"/>
    <property type="evidence" value="ECO:0007669"/>
    <property type="project" value="TreeGrafter"/>
</dbReference>
<dbReference type="OrthoDB" id="4151433at2759"/>
<protein>
    <submittedName>
        <fullName evidence="3">Uncharacterized protein</fullName>
    </submittedName>
</protein>
<organism evidence="3 4">
    <name type="scientific">Cladophialophora carrionii</name>
    <dbReference type="NCBI Taxonomy" id="86049"/>
    <lineage>
        <taxon>Eukaryota</taxon>
        <taxon>Fungi</taxon>
        <taxon>Dikarya</taxon>
        <taxon>Ascomycota</taxon>
        <taxon>Pezizomycotina</taxon>
        <taxon>Eurotiomycetes</taxon>
        <taxon>Chaetothyriomycetidae</taxon>
        <taxon>Chaetothyriales</taxon>
        <taxon>Herpotrichiellaceae</taxon>
        <taxon>Cladophialophora</taxon>
    </lineage>
</organism>
<dbReference type="STRING" id="86049.A0A1C1CAU2"/>
<proteinExistence type="predicted"/>
<feature type="region of interest" description="Disordered" evidence="2">
    <location>
        <begin position="1"/>
        <end position="79"/>
    </location>
</feature>
<feature type="coiled-coil region" evidence="1">
    <location>
        <begin position="677"/>
        <end position="704"/>
    </location>
</feature>
<dbReference type="AlphaFoldDB" id="A0A1C1CAU2"/>
<feature type="compositionally biased region" description="Basic and acidic residues" evidence="2">
    <location>
        <begin position="48"/>
        <end position="58"/>
    </location>
</feature>
<dbReference type="VEuPathDB" id="FungiDB:CLCR_01412"/>
<feature type="compositionally biased region" description="Acidic residues" evidence="2">
    <location>
        <begin position="847"/>
        <end position="858"/>
    </location>
</feature>
<dbReference type="GO" id="GO:0051880">
    <property type="term" value="F:G-quadruplex DNA binding"/>
    <property type="evidence" value="ECO:0007669"/>
    <property type="project" value="TreeGrafter"/>
</dbReference>
<dbReference type="GO" id="GO:0000794">
    <property type="term" value="C:condensed nuclear chromosome"/>
    <property type="evidence" value="ECO:0007669"/>
    <property type="project" value="TreeGrafter"/>
</dbReference>
<dbReference type="GO" id="GO:0000722">
    <property type="term" value="P:telomere maintenance via recombination"/>
    <property type="evidence" value="ECO:0007669"/>
    <property type="project" value="TreeGrafter"/>
</dbReference>
<gene>
    <name evidence="3" type="ORF">CLCR_01412</name>
</gene>
<evidence type="ECO:0000256" key="1">
    <source>
        <dbReference type="SAM" id="Coils"/>
    </source>
</evidence>